<name>A0A4Y2WGH7_ARAVE</name>
<proteinExistence type="predicted"/>
<sequence>MDAKEFRPRRHRPPWRQQGKAATSSGPFPASGLVLAWEPVRSSHPRDSDLPKPKPNGDPALDPLRRDQQVAGYRPIDTSGTKMYHPSNGLNHARPGQHVGDILLS</sequence>
<reference evidence="2 3" key="1">
    <citation type="journal article" date="2019" name="Sci. Rep.">
        <title>Orb-weaving spider Araneus ventricosus genome elucidates the spidroin gene catalogue.</title>
        <authorList>
            <person name="Kono N."/>
            <person name="Nakamura H."/>
            <person name="Ohtoshi R."/>
            <person name="Moran D.A.P."/>
            <person name="Shinohara A."/>
            <person name="Yoshida Y."/>
            <person name="Fujiwara M."/>
            <person name="Mori M."/>
            <person name="Tomita M."/>
            <person name="Arakawa K."/>
        </authorList>
    </citation>
    <scope>NUCLEOTIDE SEQUENCE [LARGE SCALE GENOMIC DNA]</scope>
</reference>
<gene>
    <name evidence="2" type="ORF">AVEN_92125_1</name>
</gene>
<feature type="region of interest" description="Disordered" evidence="1">
    <location>
        <begin position="1"/>
        <end position="105"/>
    </location>
</feature>
<dbReference type="Proteomes" id="UP000499080">
    <property type="component" value="Unassembled WGS sequence"/>
</dbReference>
<organism evidence="2 3">
    <name type="scientific">Araneus ventricosus</name>
    <name type="common">Orbweaver spider</name>
    <name type="synonym">Epeira ventricosa</name>
    <dbReference type="NCBI Taxonomy" id="182803"/>
    <lineage>
        <taxon>Eukaryota</taxon>
        <taxon>Metazoa</taxon>
        <taxon>Ecdysozoa</taxon>
        <taxon>Arthropoda</taxon>
        <taxon>Chelicerata</taxon>
        <taxon>Arachnida</taxon>
        <taxon>Araneae</taxon>
        <taxon>Araneomorphae</taxon>
        <taxon>Entelegynae</taxon>
        <taxon>Araneoidea</taxon>
        <taxon>Araneidae</taxon>
        <taxon>Araneus</taxon>
    </lineage>
</organism>
<accession>A0A4Y2WGH7</accession>
<protein>
    <submittedName>
        <fullName evidence="2">Uncharacterized protein</fullName>
    </submittedName>
</protein>
<evidence type="ECO:0000256" key="1">
    <source>
        <dbReference type="SAM" id="MobiDB-lite"/>
    </source>
</evidence>
<dbReference type="AlphaFoldDB" id="A0A4Y2WGH7"/>
<evidence type="ECO:0000313" key="3">
    <source>
        <dbReference type="Proteomes" id="UP000499080"/>
    </source>
</evidence>
<evidence type="ECO:0000313" key="2">
    <source>
        <dbReference type="EMBL" id="GBO35754.1"/>
    </source>
</evidence>
<dbReference type="EMBL" id="BGPR01059799">
    <property type="protein sequence ID" value="GBO35754.1"/>
    <property type="molecule type" value="Genomic_DNA"/>
</dbReference>
<keyword evidence="3" id="KW-1185">Reference proteome</keyword>
<comment type="caution">
    <text evidence="2">The sequence shown here is derived from an EMBL/GenBank/DDBJ whole genome shotgun (WGS) entry which is preliminary data.</text>
</comment>